<protein>
    <submittedName>
        <fullName evidence="4">ANR50-like protein</fullName>
    </submittedName>
</protein>
<dbReference type="InterPro" id="IPR002110">
    <property type="entry name" value="Ankyrin_rpt"/>
</dbReference>
<organism evidence="4 5">
    <name type="scientific">Mya arenaria</name>
    <name type="common">Soft-shell clam</name>
    <dbReference type="NCBI Taxonomy" id="6604"/>
    <lineage>
        <taxon>Eukaryota</taxon>
        <taxon>Metazoa</taxon>
        <taxon>Spiralia</taxon>
        <taxon>Lophotrochozoa</taxon>
        <taxon>Mollusca</taxon>
        <taxon>Bivalvia</taxon>
        <taxon>Autobranchia</taxon>
        <taxon>Heteroconchia</taxon>
        <taxon>Euheterodonta</taxon>
        <taxon>Imparidentia</taxon>
        <taxon>Neoheterodontei</taxon>
        <taxon>Myida</taxon>
        <taxon>Myoidea</taxon>
        <taxon>Myidae</taxon>
        <taxon>Mya</taxon>
    </lineage>
</organism>
<feature type="repeat" description="ANK" evidence="3">
    <location>
        <begin position="881"/>
        <end position="913"/>
    </location>
</feature>
<dbReference type="PANTHER" id="PTHR24198:SF165">
    <property type="entry name" value="ANKYRIN REPEAT-CONTAINING PROTEIN-RELATED"/>
    <property type="match status" value="1"/>
</dbReference>
<dbReference type="PROSITE" id="PS50297">
    <property type="entry name" value="ANK_REP_REGION"/>
    <property type="match status" value="4"/>
</dbReference>
<evidence type="ECO:0000256" key="3">
    <source>
        <dbReference type="PROSITE-ProRule" id="PRU00023"/>
    </source>
</evidence>
<evidence type="ECO:0000256" key="1">
    <source>
        <dbReference type="ARBA" id="ARBA00022737"/>
    </source>
</evidence>
<keyword evidence="5" id="KW-1185">Reference proteome</keyword>
<dbReference type="EMBL" id="CP111015">
    <property type="protein sequence ID" value="WAR03280.1"/>
    <property type="molecule type" value="Genomic_DNA"/>
</dbReference>
<name>A0ABY7E2W2_MYAAR</name>
<dbReference type="InterPro" id="IPR036770">
    <property type="entry name" value="Ankyrin_rpt-contain_sf"/>
</dbReference>
<dbReference type="PANTHER" id="PTHR24198">
    <property type="entry name" value="ANKYRIN REPEAT AND PROTEIN KINASE DOMAIN-CONTAINING PROTEIN"/>
    <property type="match status" value="1"/>
</dbReference>
<evidence type="ECO:0000313" key="4">
    <source>
        <dbReference type="EMBL" id="WAR03280.1"/>
    </source>
</evidence>
<accession>A0ABY7E2W2</accession>
<proteinExistence type="predicted"/>
<feature type="repeat" description="ANK" evidence="3">
    <location>
        <begin position="702"/>
        <end position="734"/>
    </location>
</feature>
<keyword evidence="2 3" id="KW-0040">ANK repeat</keyword>
<dbReference type="Pfam" id="PF12796">
    <property type="entry name" value="Ank_2"/>
    <property type="match status" value="3"/>
</dbReference>
<reference evidence="4" key="1">
    <citation type="submission" date="2022-11" db="EMBL/GenBank/DDBJ databases">
        <title>Centuries of genome instability and evolution in soft-shell clam transmissible cancer (bioRxiv).</title>
        <authorList>
            <person name="Hart S.F.M."/>
            <person name="Yonemitsu M.A."/>
            <person name="Giersch R.M."/>
            <person name="Beal B.F."/>
            <person name="Arriagada G."/>
            <person name="Davis B.W."/>
            <person name="Ostrander E.A."/>
            <person name="Goff S.P."/>
            <person name="Metzger M.J."/>
        </authorList>
    </citation>
    <scope>NUCLEOTIDE SEQUENCE</scope>
    <source>
        <strain evidence="4">MELC-2E11</strain>
        <tissue evidence="4">Siphon/mantle</tissue>
    </source>
</reference>
<dbReference type="SUPFAM" id="SSF48403">
    <property type="entry name" value="Ankyrin repeat"/>
    <property type="match status" value="2"/>
</dbReference>
<gene>
    <name evidence="4" type="ORF">MAR_009838</name>
</gene>
<feature type="repeat" description="ANK" evidence="3">
    <location>
        <begin position="790"/>
        <end position="822"/>
    </location>
</feature>
<evidence type="ECO:0000256" key="2">
    <source>
        <dbReference type="ARBA" id="ARBA00023043"/>
    </source>
</evidence>
<keyword evidence="1" id="KW-0677">Repeat</keyword>
<dbReference type="Pfam" id="PF00023">
    <property type="entry name" value="Ank"/>
    <property type="match status" value="1"/>
</dbReference>
<dbReference type="PRINTS" id="PR01415">
    <property type="entry name" value="ANKYRIN"/>
</dbReference>
<dbReference type="SMART" id="SM00248">
    <property type="entry name" value="ANK"/>
    <property type="match status" value="10"/>
</dbReference>
<dbReference type="Proteomes" id="UP001164746">
    <property type="component" value="Chromosome 4"/>
</dbReference>
<dbReference type="PROSITE" id="PS50088">
    <property type="entry name" value="ANK_REPEAT"/>
    <property type="match status" value="4"/>
</dbReference>
<feature type="repeat" description="ANK" evidence="3">
    <location>
        <begin position="518"/>
        <end position="550"/>
    </location>
</feature>
<dbReference type="Gene3D" id="1.25.40.20">
    <property type="entry name" value="Ankyrin repeat-containing domain"/>
    <property type="match status" value="3"/>
</dbReference>
<sequence length="1105" mass="123248">MYKSSGARCLDAQKTKQHTHLDGQSVDFKAWDVKNWSRLSCDIVSFVTPSPLLMGAAIGMTSLKNRLPSANPTRSFVAGTENTERKAVINRTSQRDFTKSLNVTRPLTSRETLSDSDDNQSFVQSVTVLKNSSEDCKYSIHTGLPTSSLHEDSNAEQLRESFLESLKYKHNIGNPELKHRSAFTDLNLGMREPRKAVECQRPSHSDSCSCGTYHSHRFKIANQLPSHTDTQRPRIPQKKSHEVIQGNENQMVICEFFWKASLSFCDYRAGMKPVGFENLWPGERQLEGLMVDGLEELVRRGAVWDFCYLILADGPKYALKYLLDKNILGVDGLVEGDTGLLHLACVLHNMEAVQVLTQYGISSKIKDRNGKTAEMVCWNPAIRKQLPARYLQNPFLPDRSKQLTFAKPGLQEKEAIFKLAANPRALYELQKKLQMFNFSVNEEQNPEGDFLVHVACRAGLCQLAVLLSLVKVQGADMNLCNRDGMTPLMIVAEAGDSHLCDTLMCLFGADPNKQNTKTGKTPLHYAAMLNHVNVVSVLLKRGADVNISDSDVCLPDDLPHPAEDCQQLIQLQRAQRCANLAEKVKEDTLSAADLRASDLEVVSEDGFTLIMLAAMHDRVHNLAVMLEKSRKSIDAQHAEGLYTALRLCRKSSIHDKLTAAFEKRQEQIVSPVLRISAMEGDAGKLFCVLEDGDNVNSKSVLDSHPAMMYAVENGHLEVIQLLVEKGLDLKRRDVRTGDTVLHVVSQTGHMEMASYLMDFCRKLGNRSTQTTPRERLLCRNMLDINASNNEKKTPLQTAAEKGYVKLVKLLIDNGATTSFLNQQGTLFISPEYEGATILIETHRNEHTSTVMKLVADKPKKSLPKLAEIFLPRYDHNLRSRHGDTPLMVACRFGREETVKFLLHSAVYANLIGVDEGSDHSEADSGVLDAHPARTPDIYRDSVVSHVCAVNLFDGNTPLHCTIEISNNTVIASALIDADSSVVNMQNDAGLSPVHMACRYGRKKILEKLLSVEGVDLLLVTLAGQLPEELTRNKTLIRMVHKARIEMQGPRYRVDTASLTESVPSLPSTTRASTINFDRIEGYFQSLRMEQSMQRSTADLTKRAPR</sequence>
<evidence type="ECO:0000313" key="5">
    <source>
        <dbReference type="Proteomes" id="UP001164746"/>
    </source>
</evidence>